<dbReference type="Proteomes" id="UP000325313">
    <property type="component" value="Unassembled WGS sequence"/>
</dbReference>
<evidence type="ECO:0000313" key="2">
    <source>
        <dbReference type="EMBL" id="KAA1075597.1"/>
    </source>
</evidence>
<evidence type="ECO:0000313" key="3">
    <source>
        <dbReference type="Proteomes" id="UP000325313"/>
    </source>
</evidence>
<feature type="region of interest" description="Disordered" evidence="1">
    <location>
        <begin position="36"/>
        <end position="55"/>
    </location>
</feature>
<dbReference type="EMBL" id="VDEP01000472">
    <property type="protein sequence ID" value="KAA1075597.1"/>
    <property type="molecule type" value="Genomic_DNA"/>
</dbReference>
<proteinExistence type="predicted"/>
<sequence length="224" mass="24903">MAFSTEWIPGATFLGRADFPGETGLISAANPNLLNNVDTTRSDDESSIDDSSIASDDETNIANDEATNNNTNFAATDLIDPNAVAFAPGASPPAYRLAALPLGSPENPIEIEDEDAASHPRNNEEMNDYGRLDSPRFDPVEIVPFQTMVVDEEDVLRARERINRWFNNHIRHNSRRVLRGRSRRARTAAGPVEQYWTVNELMDSVLEELDDVLNKASRVELIHV</sequence>
<reference evidence="2 3" key="1">
    <citation type="submission" date="2019-05" db="EMBL/GenBank/DDBJ databases">
        <title>Emergence of the Ug99 lineage of the wheat stem rust pathogen through somatic hybridization.</title>
        <authorList>
            <person name="Li F."/>
            <person name="Upadhyaya N.M."/>
            <person name="Sperschneider J."/>
            <person name="Matny O."/>
            <person name="Nguyen-Phuc H."/>
            <person name="Mago R."/>
            <person name="Raley C."/>
            <person name="Miller M.E."/>
            <person name="Silverstein K.A.T."/>
            <person name="Henningsen E."/>
            <person name="Hirsch C.D."/>
            <person name="Visser B."/>
            <person name="Pretorius Z.A."/>
            <person name="Steffenson B.J."/>
            <person name="Schwessinger B."/>
            <person name="Dodds P.N."/>
            <person name="Figueroa M."/>
        </authorList>
    </citation>
    <scope>NUCLEOTIDE SEQUENCE [LARGE SCALE GENOMIC DNA]</scope>
    <source>
        <strain evidence="2 3">Ug99</strain>
    </source>
</reference>
<evidence type="ECO:0000256" key="1">
    <source>
        <dbReference type="SAM" id="MobiDB-lite"/>
    </source>
</evidence>
<accession>A0A5B0MEH9</accession>
<organism evidence="2 3">
    <name type="scientific">Puccinia graminis f. sp. tritici</name>
    <dbReference type="NCBI Taxonomy" id="56615"/>
    <lineage>
        <taxon>Eukaryota</taxon>
        <taxon>Fungi</taxon>
        <taxon>Dikarya</taxon>
        <taxon>Basidiomycota</taxon>
        <taxon>Pucciniomycotina</taxon>
        <taxon>Pucciniomycetes</taxon>
        <taxon>Pucciniales</taxon>
        <taxon>Pucciniaceae</taxon>
        <taxon>Puccinia</taxon>
    </lineage>
</organism>
<gene>
    <name evidence="2" type="ORF">PGTUg99_029235</name>
</gene>
<comment type="caution">
    <text evidence="2">The sequence shown here is derived from an EMBL/GenBank/DDBJ whole genome shotgun (WGS) entry which is preliminary data.</text>
</comment>
<name>A0A5B0MEH9_PUCGR</name>
<dbReference type="AlphaFoldDB" id="A0A5B0MEH9"/>
<protein>
    <submittedName>
        <fullName evidence="2">Uncharacterized protein</fullName>
    </submittedName>
</protein>